<evidence type="ECO:0000313" key="1">
    <source>
        <dbReference type="EMBL" id="GAA3893759.1"/>
    </source>
</evidence>
<dbReference type="Proteomes" id="UP001500827">
    <property type="component" value="Unassembled WGS sequence"/>
</dbReference>
<evidence type="ECO:0000313" key="2">
    <source>
        <dbReference type="Proteomes" id="UP001500827"/>
    </source>
</evidence>
<accession>A0ABP7L3S6</accession>
<gene>
    <name evidence="1" type="ORF">GCM10022276_11210</name>
</gene>
<reference evidence="2" key="1">
    <citation type="journal article" date="2019" name="Int. J. Syst. Evol. Microbiol.">
        <title>The Global Catalogue of Microorganisms (GCM) 10K type strain sequencing project: providing services to taxonomists for standard genome sequencing and annotation.</title>
        <authorList>
            <consortium name="The Broad Institute Genomics Platform"/>
            <consortium name="The Broad Institute Genome Sequencing Center for Infectious Disease"/>
            <person name="Wu L."/>
            <person name="Ma J."/>
        </authorList>
    </citation>
    <scope>NUCLEOTIDE SEQUENCE [LARGE SCALE GENOMIC DNA]</scope>
    <source>
        <strain evidence="2">JCM 17543</strain>
    </source>
</reference>
<sequence length="63" mass="7451">MHEIEFDHFAGMTRNEMETDPPWQLTYRSYYDGWSRGNLIGVDRLLPKLGLRRIGSIVDWVNP</sequence>
<organism evidence="1 2">
    <name type="scientific">Sphingomonas limnosediminicola</name>
    <dbReference type="NCBI Taxonomy" id="940133"/>
    <lineage>
        <taxon>Bacteria</taxon>
        <taxon>Pseudomonadati</taxon>
        <taxon>Pseudomonadota</taxon>
        <taxon>Alphaproteobacteria</taxon>
        <taxon>Sphingomonadales</taxon>
        <taxon>Sphingomonadaceae</taxon>
        <taxon>Sphingomonas</taxon>
    </lineage>
</organism>
<proteinExistence type="predicted"/>
<keyword evidence="2" id="KW-1185">Reference proteome</keyword>
<protein>
    <submittedName>
        <fullName evidence="1">Uncharacterized protein</fullName>
    </submittedName>
</protein>
<dbReference type="EMBL" id="BAABBM010000001">
    <property type="protein sequence ID" value="GAA3893759.1"/>
    <property type="molecule type" value="Genomic_DNA"/>
</dbReference>
<comment type="caution">
    <text evidence="1">The sequence shown here is derived from an EMBL/GenBank/DDBJ whole genome shotgun (WGS) entry which is preliminary data.</text>
</comment>
<name>A0ABP7L3S6_9SPHN</name>